<gene>
    <name evidence="7" type="ORF">NEZAVI_LOCUS6520</name>
</gene>
<name>A0A9P0H6V1_NEZVI</name>
<evidence type="ECO:0000256" key="2">
    <source>
        <dbReference type="ARBA" id="ARBA00006432"/>
    </source>
</evidence>
<feature type="domain" description="AMP-dependent synthetase/ligase" evidence="5">
    <location>
        <begin position="25"/>
        <end position="176"/>
    </location>
</feature>
<dbReference type="Pfam" id="PF00501">
    <property type="entry name" value="AMP-binding"/>
    <property type="match status" value="2"/>
</dbReference>
<dbReference type="Pfam" id="PF13193">
    <property type="entry name" value="AMP-binding_C"/>
    <property type="match status" value="1"/>
</dbReference>
<dbReference type="Gene3D" id="3.40.50.12780">
    <property type="entry name" value="N-terminal domain of ligase-like"/>
    <property type="match status" value="2"/>
</dbReference>
<comment type="similarity">
    <text evidence="2">Belongs to the ATP-dependent AMP-binding enzyme family.</text>
</comment>
<dbReference type="SUPFAM" id="SSF56801">
    <property type="entry name" value="Acetyl-CoA synthetase-like"/>
    <property type="match status" value="2"/>
</dbReference>
<keyword evidence="8" id="KW-1185">Reference proteome</keyword>
<dbReference type="InterPro" id="IPR000873">
    <property type="entry name" value="AMP-dep_synth/lig_dom"/>
</dbReference>
<proteinExistence type="inferred from homology"/>
<protein>
    <recommendedName>
        <fullName evidence="9">Luciferin 4-monooxygenase-like</fullName>
    </recommendedName>
</protein>
<evidence type="ECO:0000313" key="7">
    <source>
        <dbReference type="EMBL" id="CAH1396452.1"/>
    </source>
</evidence>
<dbReference type="InterPro" id="IPR025110">
    <property type="entry name" value="AMP-bd_C"/>
</dbReference>
<keyword evidence="4" id="KW-0576">Peroxisome</keyword>
<dbReference type="InterPro" id="IPR042099">
    <property type="entry name" value="ANL_N_sf"/>
</dbReference>
<evidence type="ECO:0000313" key="8">
    <source>
        <dbReference type="Proteomes" id="UP001152798"/>
    </source>
</evidence>
<dbReference type="FunFam" id="3.30.300.30:FF:000007">
    <property type="entry name" value="4-coumarate--CoA ligase 2"/>
    <property type="match status" value="1"/>
</dbReference>
<sequence>MAARILKGERISLPETSILQEIIDSCKRHGDRVYLEDARTKRQSTFRQVLDNAGAISSTLRNLGQGPGKVVMILSNTSVEALTTNFGIWLSGAASLCLNPNIPTEEHFDKVKEVVSHLDWSVTIICPNRQDGSIDYYRCLEEGNSAEGILMEGRWTGKDHTLGVFSTSGTTGVPNGLRTQGPLLRQLVCPFVSREAVVSRDPLQDNFLVKRHQFFMFFDEFSQRDSSSQDRIDSAVAAKEHSSVHLCLGLAYSPDLNPLDYGIRSELEGMPCHRAYPNVESLKQSLTTHWLTGPAILIDLCKEDNLAAYDFSSFKNFYLGGYALSPQQRKMITEKMTGNRHIIRHVYGSTETGIVTYDRTIPDINSDKLGSIGKVANGVEIKVVDTETGKMQPPYAVGEICVKSPGLMKRYFNKERIENVDDDGFWHTGDLGYYDDDEYFFYNSRISDVMKYKGYQFAPAELEKILQKHPGVLESCVVGKTCIGEGELPAAFIVKKPGSNVTEQELHSYLSGKIIDEKKLRGGIFFVENLPKNPTGKVQRNKLKEMLG</sequence>
<evidence type="ECO:0000259" key="6">
    <source>
        <dbReference type="Pfam" id="PF13193"/>
    </source>
</evidence>
<dbReference type="PANTHER" id="PTHR24096">
    <property type="entry name" value="LONG-CHAIN-FATTY-ACID--COA LIGASE"/>
    <property type="match status" value="1"/>
</dbReference>
<keyword evidence="3" id="KW-0436">Ligase</keyword>
<reference evidence="7" key="1">
    <citation type="submission" date="2022-01" db="EMBL/GenBank/DDBJ databases">
        <authorList>
            <person name="King R."/>
        </authorList>
    </citation>
    <scope>NUCLEOTIDE SEQUENCE</scope>
</reference>
<organism evidence="7 8">
    <name type="scientific">Nezara viridula</name>
    <name type="common">Southern green stink bug</name>
    <name type="synonym">Cimex viridulus</name>
    <dbReference type="NCBI Taxonomy" id="85310"/>
    <lineage>
        <taxon>Eukaryota</taxon>
        <taxon>Metazoa</taxon>
        <taxon>Ecdysozoa</taxon>
        <taxon>Arthropoda</taxon>
        <taxon>Hexapoda</taxon>
        <taxon>Insecta</taxon>
        <taxon>Pterygota</taxon>
        <taxon>Neoptera</taxon>
        <taxon>Paraneoptera</taxon>
        <taxon>Hemiptera</taxon>
        <taxon>Heteroptera</taxon>
        <taxon>Panheteroptera</taxon>
        <taxon>Pentatomomorpha</taxon>
        <taxon>Pentatomoidea</taxon>
        <taxon>Pentatomidae</taxon>
        <taxon>Pentatominae</taxon>
        <taxon>Nezara</taxon>
    </lineage>
</organism>
<dbReference type="GO" id="GO:0005777">
    <property type="term" value="C:peroxisome"/>
    <property type="evidence" value="ECO:0007669"/>
    <property type="project" value="UniProtKB-SubCell"/>
</dbReference>
<dbReference type="Gene3D" id="3.30.300.30">
    <property type="match status" value="1"/>
</dbReference>
<feature type="domain" description="AMP-dependent synthetase/ligase" evidence="5">
    <location>
        <begin position="280"/>
        <end position="412"/>
    </location>
</feature>
<evidence type="ECO:0000259" key="5">
    <source>
        <dbReference type="Pfam" id="PF00501"/>
    </source>
</evidence>
<evidence type="ECO:0000256" key="3">
    <source>
        <dbReference type="ARBA" id="ARBA00022598"/>
    </source>
</evidence>
<evidence type="ECO:0000256" key="4">
    <source>
        <dbReference type="ARBA" id="ARBA00023140"/>
    </source>
</evidence>
<dbReference type="EMBL" id="OV725079">
    <property type="protein sequence ID" value="CAH1396452.1"/>
    <property type="molecule type" value="Genomic_DNA"/>
</dbReference>
<dbReference type="Proteomes" id="UP001152798">
    <property type="component" value="Chromosome 3"/>
</dbReference>
<accession>A0A9P0H6V1</accession>
<dbReference type="GO" id="GO:0016405">
    <property type="term" value="F:CoA-ligase activity"/>
    <property type="evidence" value="ECO:0007669"/>
    <property type="project" value="TreeGrafter"/>
</dbReference>
<dbReference type="InterPro" id="IPR045851">
    <property type="entry name" value="AMP-bd_C_sf"/>
</dbReference>
<evidence type="ECO:0008006" key="9">
    <source>
        <dbReference type="Google" id="ProtNLM"/>
    </source>
</evidence>
<feature type="domain" description="AMP-binding enzyme C-terminal" evidence="6">
    <location>
        <begin position="461"/>
        <end position="537"/>
    </location>
</feature>
<dbReference type="OrthoDB" id="10253869at2759"/>
<dbReference type="PANTHER" id="PTHR24096:SF149">
    <property type="entry name" value="AMP-BINDING DOMAIN-CONTAINING PROTEIN-RELATED"/>
    <property type="match status" value="1"/>
</dbReference>
<dbReference type="AlphaFoldDB" id="A0A9P0H6V1"/>
<comment type="subcellular location">
    <subcellularLocation>
        <location evidence="1">Peroxisome</location>
    </subcellularLocation>
</comment>
<evidence type="ECO:0000256" key="1">
    <source>
        <dbReference type="ARBA" id="ARBA00004275"/>
    </source>
</evidence>